<evidence type="ECO:0000313" key="2">
    <source>
        <dbReference type="Proteomes" id="UP001519460"/>
    </source>
</evidence>
<reference evidence="1 2" key="1">
    <citation type="journal article" date="2023" name="Sci. Data">
        <title>Genome assembly of the Korean intertidal mud-creeper Batillaria attramentaria.</title>
        <authorList>
            <person name="Patra A.K."/>
            <person name="Ho P.T."/>
            <person name="Jun S."/>
            <person name="Lee S.J."/>
            <person name="Kim Y."/>
            <person name="Won Y.J."/>
        </authorList>
    </citation>
    <scope>NUCLEOTIDE SEQUENCE [LARGE SCALE GENOMIC DNA]</scope>
    <source>
        <strain evidence="1">Wonlab-2016</strain>
    </source>
</reference>
<organism evidence="1 2">
    <name type="scientific">Batillaria attramentaria</name>
    <dbReference type="NCBI Taxonomy" id="370345"/>
    <lineage>
        <taxon>Eukaryota</taxon>
        <taxon>Metazoa</taxon>
        <taxon>Spiralia</taxon>
        <taxon>Lophotrochozoa</taxon>
        <taxon>Mollusca</taxon>
        <taxon>Gastropoda</taxon>
        <taxon>Caenogastropoda</taxon>
        <taxon>Sorbeoconcha</taxon>
        <taxon>Cerithioidea</taxon>
        <taxon>Batillariidae</taxon>
        <taxon>Batillaria</taxon>
    </lineage>
</organism>
<protein>
    <submittedName>
        <fullName evidence="1">Uncharacterized protein</fullName>
    </submittedName>
</protein>
<name>A0ABD0L0E6_9CAEN</name>
<dbReference type="AlphaFoldDB" id="A0ABD0L0E6"/>
<accession>A0ABD0L0E6</accession>
<keyword evidence="2" id="KW-1185">Reference proteome</keyword>
<evidence type="ECO:0000313" key="1">
    <source>
        <dbReference type="EMBL" id="KAK7492507.1"/>
    </source>
</evidence>
<sequence length="76" mass="8262">MSANDGVHTPDKGVRLRERGRNDCTCPGGHLPNDPQHHCVSHGEGIPVDSRVTTSGWFLLLGHVLEGNSFEDICTK</sequence>
<comment type="caution">
    <text evidence="1">The sequence shown here is derived from an EMBL/GenBank/DDBJ whole genome shotgun (WGS) entry which is preliminary data.</text>
</comment>
<dbReference type="Proteomes" id="UP001519460">
    <property type="component" value="Unassembled WGS sequence"/>
</dbReference>
<proteinExistence type="predicted"/>
<gene>
    <name evidence="1" type="ORF">BaRGS_00016173</name>
</gene>
<dbReference type="EMBL" id="JACVVK020000102">
    <property type="protein sequence ID" value="KAK7492507.1"/>
    <property type="molecule type" value="Genomic_DNA"/>
</dbReference>